<proteinExistence type="predicted"/>
<keyword evidence="3" id="KW-1185">Reference proteome</keyword>
<accession>A0A8S0W518</accession>
<evidence type="ECO:0000313" key="2">
    <source>
        <dbReference type="EMBL" id="CEJ06375.1"/>
    </source>
</evidence>
<dbReference type="Proteomes" id="UP000836597">
    <property type="component" value="Chromosome"/>
</dbReference>
<evidence type="ECO:0000313" key="1">
    <source>
        <dbReference type="EMBL" id="CAA7602768.1"/>
    </source>
</evidence>
<dbReference type="InterPro" id="IPR042099">
    <property type="entry name" value="ANL_N_sf"/>
</dbReference>
<dbReference type="KEGG" id="aacx:DEACI_3447"/>
<name>A0A8S0W518_9FIRM</name>
<gene>
    <name evidence="2" type="ORF">DEACI_0823</name>
    <name evidence="1" type="ORF">DEACI_3447</name>
</gene>
<dbReference type="AlphaFoldDB" id="A0A8S0W518"/>
<evidence type="ECO:0000313" key="3">
    <source>
        <dbReference type="Proteomes" id="UP001071230"/>
    </source>
</evidence>
<reference evidence="2" key="1">
    <citation type="submission" date="2014-11" db="EMBL/GenBank/DDBJ databases">
        <authorList>
            <person name="Hornung B.V."/>
        </authorList>
    </citation>
    <scope>NUCLEOTIDE SEQUENCE</scope>
    <source>
        <strain evidence="2">INE</strain>
    </source>
</reference>
<dbReference type="EMBL" id="CDGJ01000027">
    <property type="protein sequence ID" value="CEJ06375.1"/>
    <property type="molecule type" value="Genomic_DNA"/>
</dbReference>
<dbReference type="Proteomes" id="UP001071230">
    <property type="component" value="Unassembled WGS sequence"/>
</dbReference>
<dbReference type="EMBL" id="LR746496">
    <property type="protein sequence ID" value="CAA7602768.1"/>
    <property type="molecule type" value="Genomic_DNA"/>
</dbReference>
<organism evidence="1">
    <name type="scientific">Acididesulfobacillus acetoxydans</name>
    <dbReference type="NCBI Taxonomy" id="1561005"/>
    <lineage>
        <taxon>Bacteria</taxon>
        <taxon>Bacillati</taxon>
        <taxon>Bacillota</taxon>
        <taxon>Clostridia</taxon>
        <taxon>Eubacteriales</taxon>
        <taxon>Peptococcaceae</taxon>
        <taxon>Acididesulfobacillus</taxon>
    </lineage>
</organism>
<reference evidence="1" key="2">
    <citation type="submission" date="2020-01" db="EMBL/GenBank/DDBJ databases">
        <authorList>
            <person name="Hornung B."/>
        </authorList>
    </citation>
    <scope>NUCLEOTIDE SEQUENCE</scope>
    <source>
        <strain evidence="1">PacBioINE</strain>
    </source>
</reference>
<sequence>MGNMGIPILQLTAGEPIESMVEKLNSRQPELLLGYASIIRILAYEQLAGHLQIAPRTVISRSEVLTPETRRLVKSHLPHTSA</sequence>
<protein>
    <submittedName>
        <fullName evidence="1">Uncharacterized protein</fullName>
    </submittedName>
</protein>
<dbReference type="RefSeq" id="WP_240986087.1">
    <property type="nucleotide sequence ID" value="NZ_CDGJ01000027.1"/>
</dbReference>
<dbReference type="Gene3D" id="3.40.50.12780">
    <property type="entry name" value="N-terminal domain of ligase-like"/>
    <property type="match status" value="1"/>
</dbReference>